<feature type="domain" description="HTH deoR-type" evidence="4">
    <location>
        <begin position="5"/>
        <end position="60"/>
    </location>
</feature>
<dbReference type="Pfam" id="PF08220">
    <property type="entry name" value="HTH_DeoR"/>
    <property type="match status" value="1"/>
</dbReference>
<dbReference type="GO" id="GO:0003700">
    <property type="term" value="F:DNA-binding transcription factor activity"/>
    <property type="evidence" value="ECO:0007669"/>
    <property type="project" value="InterPro"/>
</dbReference>
<dbReference type="Proteomes" id="UP001304650">
    <property type="component" value="Chromosome"/>
</dbReference>
<evidence type="ECO:0000256" key="1">
    <source>
        <dbReference type="ARBA" id="ARBA00023015"/>
    </source>
</evidence>
<protein>
    <submittedName>
        <fullName evidence="5">DeoR/GlpR family DNA-binding transcription regulator</fullName>
    </submittedName>
</protein>
<dbReference type="PANTHER" id="PTHR30363:SF44">
    <property type="entry name" value="AGA OPERON TRANSCRIPTIONAL REPRESSOR-RELATED"/>
    <property type="match status" value="1"/>
</dbReference>
<dbReference type="GO" id="GO:0003677">
    <property type="term" value="F:DNA binding"/>
    <property type="evidence" value="ECO:0007669"/>
    <property type="project" value="UniProtKB-KW"/>
</dbReference>
<evidence type="ECO:0000313" key="5">
    <source>
        <dbReference type="EMBL" id="WNR44063.1"/>
    </source>
</evidence>
<dbReference type="KEGG" id="proo:MJB10_23680"/>
<evidence type="ECO:0000256" key="2">
    <source>
        <dbReference type="ARBA" id="ARBA00023125"/>
    </source>
</evidence>
<sequence length="256" mass="28591">MSLTYEDRRMTILNQLDVEGKVQVHHLSELLNVSTETVRRDLDRLEKEGKLRKVYGGAVRMRMELVEPPFQSRVQMMKPEKMAIGKLAASLVQDGETIMLDNGTTTIEMIPFLKDKTNVTLITNSITILNLAMETFRGRLIFTGGEVNQECRAVTGSLADQMLDQFKVNKAFISAGGISLTDGLTDFHLAEAVIARKMMQRAEEVILVADHSKFGLSTFARVANLKDISMLVTDSGCPKEWIDKVKALGIEVRISE</sequence>
<proteinExistence type="predicted"/>
<dbReference type="Gene3D" id="3.40.50.1360">
    <property type="match status" value="1"/>
</dbReference>
<name>A0AA96LN18_9BACL</name>
<keyword evidence="2 5" id="KW-0238">DNA-binding</keyword>
<keyword evidence="3" id="KW-0804">Transcription</keyword>
<dbReference type="RefSeq" id="WP_314799277.1">
    <property type="nucleotide sequence ID" value="NZ_CP130319.1"/>
</dbReference>
<evidence type="ECO:0000313" key="6">
    <source>
        <dbReference type="Proteomes" id="UP001304650"/>
    </source>
</evidence>
<dbReference type="PROSITE" id="PS51000">
    <property type="entry name" value="HTH_DEOR_2"/>
    <property type="match status" value="1"/>
</dbReference>
<gene>
    <name evidence="5" type="ORF">MJB10_23680</name>
</gene>
<dbReference type="PANTHER" id="PTHR30363">
    <property type="entry name" value="HTH-TYPE TRANSCRIPTIONAL REGULATOR SRLR-RELATED"/>
    <property type="match status" value="1"/>
</dbReference>
<evidence type="ECO:0000259" key="4">
    <source>
        <dbReference type="PROSITE" id="PS51000"/>
    </source>
</evidence>
<dbReference type="InterPro" id="IPR050313">
    <property type="entry name" value="Carb_Metab_HTH_regulators"/>
</dbReference>
<dbReference type="InterPro" id="IPR037171">
    <property type="entry name" value="NagB/RpiA_transferase-like"/>
</dbReference>
<dbReference type="Gene3D" id="1.10.10.10">
    <property type="entry name" value="Winged helix-like DNA-binding domain superfamily/Winged helix DNA-binding domain"/>
    <property type="match status" value="1"/>
</dbReference>
<dbReference type="SUPFAM" id="SSF46785">
    <property type="entry name" value="Winged helix' DNA-binding domain"/>
    <property type="match status" value="1"/>
</dbReference>
<dbReference type="PRINTS" id="PR00037">
    <property type="entry name" value="HTHLACR"/>
</dbReference>
<keyword evidence="6" id="KW-1185">Reference proteome</keyword>
<dbReference type="Pfam" id="PF00455">
    <property type="entry name" value="DeoRC"/>
    <property type="match status" value="1"/>
</dbReference>
<dbReference type="InterPro" id="IPR018356">
    <property type="entry name" value="Tscrpt_reg_HTH_DeoR_CS"/>
</dbReference>
<dbReference type="SMART" id="SM01134">
    <property type="entry name" value="DeoRC"/>
    <property type="match status" value="1"/>
</dbReference>
<dbReference type="InterPro" id="IPR014036">
    <property type="entry name" value="DeoR-like_C"/>
</dbReference>
<dbReference type="InterPro" id="IPR036390">
    <property type="entry name" value="WH_DNA-bd_sf"/>
</dbReference>
<dbReference type="EMBL" id="CP130319">
    <property type="protein sequence ID" value="WNR44063.1"/>
    <property type="molecule type" value="Genomic_DNA"/>
</dbReference>
<dbReference type="AlphaFoldDB" id="A0AA96LN18"/>
<evidence type="ECO:0000256" key="3">
    <source>
        <dbReference type="ARBA" id="ARBA00023163"/>
    </source>
</evidence>
<dbReference type="SMART" id="SM00420">
    <property type="entry name" value="HTH_DEOR"/>
    <property type="match status" value="1"/>
</dbReference>
<reference evidence="5" key="1">
    <citation type="submission" date="2022-02" db="EMBL/GenBank/DDBJ databases">
        <title>Paenibacillus sp. MBLB1832 Whole Genome Shotgun Sequencing.</title>
        <authorList>
            <person name="Hwang C.Y."/>
            <person name="Cho E.-S."/>
            <person name="Seo M.-J."/>
        </authorList>
    </citation>
    <scope>NUCLEOTIDE SEQUENCE</scope>
    <source>
        <strain evidence="5">MBLB1832</strain>
    </source>
</reference>
<dbReference type="InterPro" id="IPR001034">
    <property type="entry name" value="DeoR_HTH"/>
</dbReference>
<accession>A0AA96LN18</accession>
<dbReference type="InterPro" id="IPR036388">
    <property type="entry name" value="WH-like_DNA-bd_sf"/>
</dbReference>
<keyword evidence="1" id="KW-0805">Transcription regulation</keyword>
<dbReference type="SUPFAM" id="SSF100950">
    <property type="entry name" value="NagB/RpiA/CoA transferase-like"/>
    <property type="match status" value="1"/>
</dbReference>
<dbReference type="PROSITE" id="PS00894">
    <property type="entry name" value="HTH_DEOR_1"/>
    <property type="match status" value="1"/>
</dbReference>
<organism evidence="5 6">
    <name type="scientific">Paenibacillus roseopurpureus</name>
    <dbReference type="NCBI Taxonomy" id="2918901"/>
    <lineage>
        <taxon>Bacteria</taxon>
        <taxon>Bacillati</taxon>
        <taxon>Bacillota</taxon>
        <taxon>Bacilli</taxon>
        <taxon>Bacillales</taxon>
        <taxon>Paenibacillaceae</taxon>
        <taxon>Paenibacillus</taxon>
    </lineage>
</organism>